<feature type="region of interest" description="Disordered" evidence="5">
    <location>
        <begin position="318"/>
        <end position="366"/>
    </location>
</feature>
<dbReference type="GO" id="GO:0019915">
    <property type="term" value="P:lipid storage"/>
    <property type="evidence" value="ECO:0007669"/>
    <property type="project" value="InterPro"/>
</dbReference>
<dbReference type="KEGG" id="sgra:EX895_000321"/>
<evidence type="ECO:0000313" key="8">
    <source>
        <dbReference type="Proteomes" id="UP000306050"/>
    </source>
</evidence>
<evidence type="ECO:0000256" key="1">
    <source>
        <dbReference type="ARBA" id="ARBA00004502"/>
    </source>
</evidence>
<dbReference type="InterPro" id="IPR029058">
    <property type="entry name" value="AB_hydrolase_fold"/>
</dbReference>
<comment type="caution">
    <text evidence="7">The sequence shown here is derived from an EMBL/GenBank/DDBJ whole genome shotgun (WGS) entry which is preliminary data.</text>
</comment>
<organism evidence="7 8">
    <name type="scientific">Sporisorium graminicola</name>
    <dbReference type="NCBI Taxonomy" id="280036"/>
    <lineage>
        <taxon>Eukaryota</taxon>
        <taxon>Fungi</taxon>
        <taxon>Dikarya</taxon>
        <taxon>Basidiomycota</taxon>
        <taxon>Ustilaginomycotina</taxon>
        <taxon>Ustilaginomycetes</taxon>
        <taxon>Ustilaginales</taxon>
        <taxon>Ustilaginaceae</taxon>
        <taxon>Sporisorium</taxon>
    </lineage>
</organism>
<dbReference type="PANTHER" id="PTHR13390:SF0">
    <property type="entry name" value="LIPID DROPLET-ASSOCIATED HYDROLASE"/>
    <property type="match status" value="1"/>
</dbReference>
<dbReference type="InterPro" id="IPR019363">
    <property type="entry name" value="LDAH"/>
</dbReference>
<reference evidence="7 8" key="1">
    <citation type="submission" date="2019-05" db="EMBL/GenBank/DDBJ databases">
        <title>Sporisorium graminicola CBS 10092 draft sequencing and annotation.</title>
        <authorList>
            <person name="Solano-Gonzalez S."/>
            <person name="Caddick M.X."/>
            <person name="Darby A."/>
        </authorList>
    </citation>
    <scope>NUCLEOTIDE SEQUENCE [LARGE SCALE GENOMIC DNA]</scope>
    <source>
        <strain evidence="7 8">CBS 10092</strain>
    </source>
</reference>
<protein>
    <recommendedName>
        <fullName evidence="9">AB hydrolase-1 domain-containing protein</fullName>
    </recommendedName>
</protein>
<keyword evidence="3" id="KW-0551">Lipid droplet</keyword>
<keyword evidence="6" id="KW-1133">Transmembrane helix</keyword>
<gene>
    <name evidence="7" type="ORF">EX895_000321</name>
</gene>
<keyword evidence="6" id="KW-0812">Transmembrane</keyword>
<dbReference type="GeneID" id="40723216"/>
<dbReference type="EMBL" id="SRRM01000002">
    <property type="protein sequence ID" value="TKY90323.1"/>
    <property type="molecule type" value="Genomic_DNA"/>
</dbReference>
<proteinExistence type="inferred from homology"/>
<dbReference type="Pfam" id="PF10230">
    <property type="entry name" value="LIDHydrolase"/>
    <property type="match status" value="1"/>
</dbReference>
<feature type="region of interest" description="Disordered" evidence="5">
    <location>
        <begin position="382"/>
        <end position="417"/>
    </location>
</feature>
<feature type="transmembrane region" description="Helical" evidence="6">
    <location>
        <begin position="202"/>
        <end position="223"/>
    </location>
</feature>
<dbReference type="OrthoDB" id="448051at2759"/>
<dbReference type="SUPFAM" id="SSF53474">
    <property type="entry name" value="alpha/beta-Hydrolases"/>
    <property type="match status" value="1"/>
</dbReference>
<comment type="similarity">
    <text evidence="2">Belongs to the AB hydrolase superfamily. LDAH family.</text>
</comment>
<dbReference type="GO" id="GO:0005811">
    <property type="term" value="C:lipid droplet"/>
    <property type="evidence" value="ECO:0007669"/>
    <property type="project" value="UniProtKB-SubCell"/>
</dbReference>
<keyword evidence="8" id="KW-1185">Reference proteome</keyword>
<evidence type="ECO:0000313" key="7">
    <source>
        <dbReference type="EMBL" id="TKY90323.1"/>
    </source>
</evidence>
<dbReference type="GO" id="GO:0016298">
    <property type="term" value="F:lipase activity"/>
    <property type="evidence" value="ECO:0007669"/>
    <property type="project" value="InterPro"/>
</dbReference>
<feature type="compositionally biased region" description="Polar residues" evidence="5">
    <location>
        <begin position="345"/>
        <end position="357"/>
    </location>
</feature>
<dbReference type="Gene3D" id="3.40.50.1820">
    <property type="entry name" value="alpha/beta hydrolase"/>
    <property type="match status" value="1"/>
</dbReference>
<dbReference type="RefSeq" id="XP_029742308.1">
    <property type="nucleotide sequence ID" value="XM_029880922.1"/>
</dbReference>
<evidence type="ECO:0000256" key="6">
    <source>
        <dbReference type="SAM" id="Phobius"/>
    </source>
</evidence>
<comment type="subcellular location">
    <subcellularLocation>
        <location evidence="1">Lipid droplet</location>
    </subcellularLocation>
</comment>
<name>A0A4U7KZR9_9BASI</name>
<evidence type="ECO:0008006" key="9">
    <source>
        <dbReference type="Google" id="ProtNLM"/>
    </source>
</evidence>
<sequence length="464" mass="50690">MSQVDLKMRPTPSIASSLSLPIWSSFAGAQTLWWPSSRSTPPRVVLLFIPGNPGVPSYYIDFLHSIYTSPLLKSSGIEIVAVSHRGHAPLPKVGSNAVWGDNKTNQSQASKGYGCTLRDQVRHKVAVVDAINRMYNAEGRQTKVILVGHSIGAWIASEVLKARPEVGVDGLQLLFPTMEWIGRTPNARKINALVLNRITRNVVLPLPLLLFSLLPLWLVVWLVRLITGQPAPASLATAELLTTKGAVYNALNMAQEEFATVQKLEQSTVDTISSFTSDETGGRVRSYWASEDSDGWAPTWIRTQVESSLHLHRVHLPPGLGLTDKTPSRPGTATARGSKTHMRTRSFSVSEYRSSPGSVPDLRNAKAIRKPNGEIVIEAVVQESSSDSEDEPPKSALTGGGEREQGNGTGTSTSARGLQYHYGRSRATSTHCRIGIPHAFCLKHSEDMAKIVAHWISYDHLSEE</sequence>
<accession>A0A4U7KZR9</accession>
<evidence type="ECO:0000256" key="4">
    <source>
        <dbReference type="ARBA" id="ARBA00022801"/>
    </source>
</evidence>
<dbReference type="Proteomes" id="UP000306050">
    <property type="component" value="Chromosome SGRAM_1"/>
</dbReference>
<evidence type="ECO:0000256" key="5">
    <source>
        <dbReference type="SAM" id="MobiDB-lite"/>
    </source>
</evidence>
<keyword evidence="6" id="KW-0472">Membrane</keyword>
<dbReference type="PANTHER" id="PTHR13390">
    <property type="entry name" value="LIPASE"/>
    <property type="match status" value="1"/>
</dbReference>
<dbReference type="AlphaFoldDB" id="A0A4U7KZR9"/>
<keyword evidence="4" id="KW-0378">Hydrolase</keyword>
<evidence type="ECO:0000256" key="3">
    <source>
        <dbReference type="ARBA" id="ARBA00022677"/>
    </source>
</evidence>
<evidence type="ECO:0000256" key="2">
    <source>
        <dbReference type="ARBA" id="ARBA00008300"/>
    </source>
</evidence>